<reference evidence="1" key="1">
    <citation type="submission" date="2019-08" db="EMBL/GenBank/DDBJ databases">
        <authorList>
            <person name="Kucharzyk K."/>
            <person name="Murdoch R.W."/>
            <person name="Higgins S."/>
            <person name="Loffler F."/>
        </authorList>
    </citation>
    <scope>NUCLEOTIDE SEQUENCE</scope>
</reference>
<dbReference type="SUPFAM" id="SSF159006">
    <property type="entry name" value="YopX-like"/>
    <property type="match status" value="1"/>
</dbReference>
<evidence type="ECO:0000313" key="1">
    <source>
        <dbReference type="EMBL" id="MPN57967.1"/>
    </source>
</evidence>
<dbReference type="InterPro" id="IPR023385">
    <property type="entry name" value="YopX-like_C"/>
</dbReference>
<sequence length="57" mass="6587">MWHKDQQRYRLDPETGKTYSFSIPRSIKVIGNIHDNPELLDDLASAEKKETIDANSN</sequence>
<name>A0A645J3J3_9ZZZZ</name>
<protein>
    <submittedName>
        <fullName evidence="1">Uncharacterized protein</fullName>
    </submittedName>
</protein>
<accession>A0A645J3J3</accession>
<dbReference type="EMBL" id="VSSQ01130160">
    <property type="protein sequence ID" value="MPN57967.1"/>
    <property type="molecule type" value="Genomic_DNA"/>
</dbReference>
<dbReference type="Gene3D" id="2.30.30.290">
    <property type="entry name" value="YopX-like domains"/>
    <property type="match status" value="1"/>
</dbReference>
<gene>
    <name evidence="1" type="ORF">SDC9_205663</name>
</gene>
<comment type="caution">
    <text evidence="1">The sequence shown here is derived from an EMBL/GenBank/DDBJ whole genome shotgun (WGS) entry which is preliminary data.</text>
</comment>
<organism evidence="1">
    <name type="scientific">bioreactor metagenome</name>
    <dbReference type="NCBI Taxonomy" id="1076179"/>
    <lineage>
        <taxon>unclassified sequences</taxon>
        <taxon>metagenomes</taxon>
        <taxon>ecological metagenomes</taxon>
    </lineage>
</organism>
<proteinExistence type="predicted"/>
<dbReference type="AlphaFoldDB" id="A0A645J3J3"/>